<dbReference type="GO" id="GO:0004312">
    <property type="term" value="F:fatty acid synthase activity"/>
    <property type="evidence" value="ECO:0007669"/>
    <property type="project" value="TreeGrafter"/>
</dbReference>
<keyword evidence="6" id="KW-0511">Multifunctional enzyme</keyword>
<dbReference type="Pfam" id="PF00698">
    <property type="entry name" value="Acyl_transf_1"/>
    <property type="match status" value="1"/>
</dbReference>
<dbReference type="Pfam" id="PF08659">
    <property type="entry name" value="KR"/>
    <property type="match status" value="1"/>
</dbReference>
<dbReference type="InterPro" id="IPR016035">
    <property type="entry name" value="Acyl_Trfase/lysoPLipase"/>
</dbReference>
<evidence type="ECO:0000259" key="11">
    <source>
        <dbReference type="PROSITE" id="PS52019"/>
    </source>
</evidence>
<dbReference type="InterPro" id="IPR049551">
    <property type="entry name" value="PKS_DH_C"/>
</dbReference>
<organism evidence="12 13">
    <name type="scientific">Vibrio ruber (strain DSM 16370 / JCM 11486 / BCRC 17186 / CECT 7878 / LMG 23124 / VR1)</name>
    <dbReference type="NCBI Taxonomy" id="1123498"/>
    <lineage>
        <taxon>Bacteria</taxon>
        <taxon>Pseudomonadati</taxon>
        <taxon>Pseudomonadota</taxon>
        <taxon>Gammaproteobacteria</taxon>
        <taxon>Vibrionales</taxon>
        <taxon>Vibrionaceae</taxon>
        <taxon>Vibrio</taxon>
    </lineage>
</organism>
<dbReference type="InterPro" id="IPR036736">
    <property type="entry name" value="ACP-like_sf"/>
</dbReference>
<dbReference type="InterPro" id="IPR016039">
    <property type="entry name" value="Thiolase-like"/>
</dbReference>
<evidence type="ECO:0000259" key="9">
    <source>
        <dbReference type="PROSITE" id="PS50075"/>
    </source>
</evidence>
<dbReference type="SMART" id="SM00825">
    <property type="entry name" value="PKS_KS"/>
    <property type="match status" value="1"/>
</dbReference>
<comment type="pathway">
    <text evidence="1">Lipid metabolism; fatty acid biosynthesis.</text>
</comment>
<keyword evidence="4" id="KW-0597">Phosphoprotein</keyword>
<dbReference type="PROSITE" id="PS50075">
    <property type="entry name" value="CARRIER"/>
    <property type="match status" value="1"/>
</dbReference>
<dbReference type="Proteomes" id="UP000188276">
    <property type="component" value="Unassembled WGS sequence"/>
</dbReference>
<dbReference type="FunFam" id="3.40.366.10:FF:000002">
    <property type="entry name" value="Probable polyketide synthase 2"/>
    <property type="match status" value="1"/>
</dbReference>
<dbReference type="Gene3D" id="3.40.47.10">
    <property type="match status" value="1"/>
</dbReference>
<dbReference type="InterPro" id="IPR050091">
    <property type="entry name" value="PKS_NRPS_Biosynth_Enz"/>
</dbReference>
<dbReference type="SUPFAM" id="SSF51735">
    <property type="entry name" value="NAD(P)-binding Rossmann-fold domains"/>
    <property type="match status" value="3"/>
</dbReference>
<dbReference type="EMBL" id="FULE01000046">
    <property type="protein sequence ID" value="SJN59049.1"/>
    <property type="molecule type" value="Genomic_DNA"/>
</dbReference>
<dbReference type="InterPro" id="IPR014030">
    <property type="entry name" value="Ketoacyl_synth_N"/>
</dbReference>
<dbReference type="RefSeq" id="WP_159440486.1">
    <property type="nucleotide sequence ID" value="NZ_FULE01000046.1"/>
</dbReference>
<proteinExistence type="inferred from homology"/>
<dbReference type="GO" id="GO:0004315">
    <property type="term" value="F:3-oxoacyl-[acyl-carrier-protein] synthase activity"/>
    <property type="evidence" value="ECO:0007669"/>
    <property type="project" value="UniProtKB-EC"/>
</dbReference>
<dbReference type="InterPro" id="IPR014031">
    <property type="entry name" value="Ketoacyl_synth_C"/>
</dbReference>
<dbReference type="InterPro" id="IPR032821">
    <property type="entry name" value="PKS_assoc"/>
</dbReference>
<dbReference type="GO" id="GO:0031177">
    <property type="term" value="F:phosphopantetheine binding"/>
    <property type="evidence" value="ECO:0007669"/>
    <property type="project" value="InterPro"/>
</dbReference>
<dbReference type="PANTHER" id="PTHR43775:SF37">
    <property type="entry name" value="SI:DKEY-61P9.11"/>
    <property type="match status" value="1"/>
</dbReference>
<dbReference type="PROSITE" id="PS52019">
    <property type="entry name" value="PKS_MFAS_DH"/>
    <property type="match status" value="1"/>
</dbReference>
<accession>A0A1R4LRP7</accession>
<dbReference type="GO" id="GO:0016491">
    <property type="term" value="F:oxidoreductase activity"/>
    <property type="evidence" value="ECO:0007669"/>
    <property type="project" value="InterPro"/>
</dbReference>
<dbReference type="PROSITE" id="PS52004">
    <property type="entry name" value="KS3_2"/>
    <property type="match status" value="1"/>
</dbReference>
<feature type="active site" description="Proton acceptor; for dehydratase activity" evidence="8">
    <location>
        <position position="953"/>
    </location>
</feature>
<dbReference type="SMART" id="SM00827">
    <property type="entry name" value="PKS_AT"/>
    <property type="match status" value="1"/>
</dbReference>
<dbReference type="SMART" id="SM00822">
    <property type="entry name" value="PKS_KR"/>
    <property type="match status" value="1"/>
</dbReference>
<dbReference type="FunFam" id="3.40.47.10:FF:000019">
    <property type="entry name" value="Polyketide synthase type I"/>
    <property type="match status" value="1"/>
</dbReference>
<dbReference type="InterPro" id="IPR014043">
    <property type="entry name" value="Acyl_transferase_dom"/>
</dbReference>
<dbReference type="Gene3D" id="3.30.70.3290">
    <property type="match status" value="1"/>
</dbReference>
<feature type="region of interest" description="C-terminal hotdog fold" evidence="8">
    <location>
        <begin position="1062"/>
        <end position="1203"/>
    </location>
</feature>
<sequence>MTNTALEEQSSQQLSPIKRAFLEMEKMRKEIASLKKQTSEPIAVVGMSCRFPGGVNSPESYWQLLCHGIDAIEEIPASRWDIEQYYHADPEASGKMYCRHGGFLADIDQFDADFFGITPREAANMDPQQRLMLEVGWEALERACISPDQLVQTSTGVFIGVSGSDYVKIHGGEANAYMGVGTSLSSTASRISYLLNLNGPAVAVDTACASSLTAVHLACQSLHAGESHVALAGGVCLLLDPHMNVVTSKAKMLSKDGRCKAFDASANGYVRSEGCGMVVLKRLSQAQSDGDTILALIKGSAVNQNGTSGGLTVPSAYAQEQVIRNALKQAGCSPKMIDYVEAHGTGTSLGDPIEIRALEAVFNQDRTAPLWVGSVKTNIGHTESASGIAGLIKTILAMQHRQLPPHLHLDHPSPHIPWDKLNIRIPVRLSEWEAVQKSRMAGISSFGFTGTNAHVILEEAPVPATESNQEPMSPYVLTWSAKTKEGLRDVASQLSACLSHTQEDQLSSLCYSANIGKKHFKYRQGITATSKVELQSQLQEMVHSDSEKVTTTESNIVFLFTGQGSQYVGMGQTLYRRNKQFKQYLDEIEDLFIEQVGVSLFSLLWGEFSSKLSQTQYTQPALFALEYVLGRLWFAWGLEPIAMMGHSVGEYAAACHAGVFSFEDGLKLIAARGRLMQQLSAKGEMYAVMADANIVETLLVPFAGQVSVAAYNGPKQTVISGDQTALQSIIEQLDKQQIRYSQLDVSHAFHSPLMQPMLAEFAVVAASIHYGIPKRTLISNVSGQIAQNDISTADYWVRHIQAPVNFLQSVRVAEQSGGNIFLEIGPRPTLVSLGKQCIEDESVLWLGSLQPGRQEPEHLAESLVHIYRCGSHISWASYYQGSRWEKMLLPVYPFERQRHWYSESASGKTALRNPVAHSEISLLGSPVSIATLYDEWCYEKTLSSASLGYLADHNVHDQIIFPAAGYLAMISAAMKQLPGGAEDTIINFKIEQPLVLPKTGTISVQTSLKKQDDVYIGRLFSTDDSGAQSQWLQHVECQITSVHDTVRNDGLAQLHRWQQSCQQRIFSDHFYQRAARQGVEYGPAFQAIDELWVGDQSALSHIKLPELLENDLDFHPVLLDACFQSLGGLLQHQDAIYLPTGIEQVSFYHSSERELWCHVCIQSPVQTDGTSLYADLDLVNAEGQWVAQFKGLVLRQVSGSSKRSMTWQQAEQLLYQVQWQQADVGETRSVAGQSWIIVGNESQPAEQVARLLRMQGCDCAVCDATGVESMLTSLQVPFCHGVIVLSEFPVTVYSSEVVDDGLIESLSEMPTQILSLVEVLSRRLQDKPPQLMLVTHGACAVPNDHHTYSVRQSTLNGLIQAIDAEHPELACLHLDLDRVMPSEDNDFLPIVSEITANDAEIQVAYRGKQRFVSRFQPFVHDVKTKTQDFKIQLSEYGVFDNLHPVTIQKREPRQGEVQVQVRASGLNFKDVLYTLGMLEEHAVELGIQSAEQLPLGYECAGVVTAVGEGVDQIRVGTSVIVFAAGTFASTVTVNQDCVVPMPKTLDFVQASVLPTVFMTACYALNHLVCLQPGERILIHAAAGGVGQAAVQIALSRGAEVFATASQPKWAHLESQGICHVMDSRSHEFRQQILTLTDGQGVDVVLNCLNGDFIQNSFDVLASKGRFVDIGKIGVWSEAQAYQYRPDAQYFSFDLGQSMAVTPGLQTQLLSEMVDGYQQNLYQPLPVQSFPVESVKQAFRLLSQGKNIGKVALCMPPREMESRPESIDPLATYIITGGLGDLGLASAALLVDMGAKHLALLGRSAPSEMVCQVLESWCSRGVNVSSWQVDIAEETELASALNSIRDTMPLIKGVIHTAGVLHDGVIEQQTRNTIEEVIRPKAVGAWLLHQWCRHADITLDFFISYSSLASVVGAKGQSNYAAANAFLDGLAHYQRQLGIAGYSINWPLWQDMGMGARLSSQEQQRLVRAGLTPLSSTDGLQMLQLILQSPSLPARLCVAQIDWPTWLSSVSERMKHTFYRHFYERYQERCEAEHDLLAEIRDAHFSDQPVLMLESVLHEIKKTLGFAHHQTMDADARLTDTGVDSLMAVELKNQLQKRFSCRLGSTLIFDYPTPRAIAQHLSEMLLPHPETVEDEHVSETSPALVTESASAELEIADKLGNFAEDQLDEWLNDKLTFVDGLTNSDSI</sequence>
<dbReference type="SMART" id="SM00829">
    <property type="entry name" value="PKS_ER"/>
    <property type="match status" value="1"/>
</dbReference>
<dbReference type="GO" id="GO:0006633">
    <property type="term" value="P:fatty acid biosynthetic process"/>
    <property type="evidence" value="ECO:0007669"/>
    <property type="project" value="UniProtKB-UniPathway"/>
</dbReference>
<dbReference type="InterPro" id="IPR057326">
    <property type="entry name" value="KR_dom"/>
</dbReference>
<dbReference type="Pfam" id="PF21089">
    <property type="entry name" value="PKS_DH_N"/>
    <property type="match status" value="1"/>
</dbReference>
<dbReference type="SMART" id="SM01294">
    <property type="entry name" value="PKS_PP_betabranch"/>
    <property type="match status" value="1"/>
</dbReference>
<dbReference type="OrthoDB" id="9771084at2"/>
<evidence type="ECO:0000313" key="12">
    <source>
        <dbReference type="EMBL" id="SJN59049.1"/>
    </source>
</evidence>
<protein>
    <submittedName>
        <fullName evidence="12">Phenolphthiocerol synthesis polyketide synthase type I Pks15/1</fullName>
        <ecNumber evidence="12">2.3.1.41</ecNumber>
    </submittedName>
</protein>
<dbReference type="InterPro" id="IPR001227">
    <property type="entry name" value="Ac_transferase_dom_sf"/>
</dbReference>
<dbReference type="PANTHER" id="PTHR43775">
    <property type="entry name" value="FATTY ACID SYNTHASE"/>
    <property type="match status" value="1"/>
</dbReference>
<evidence type="ECO:0000256" key="3">
    <source>
        <dbReference type="ARBA" id="ARBA00022450"/>
    </source>
</evidence>
<keyword evidence="13" id="KW-1185">Reference proteome</keyword>
<dbReference type="InterPro" id="IPR013968">
    <property type="entry name" value="PKS_KR"/>
</dbReference>
<comment type="similarity">
    <text evidence="2">Belongs to the short-chain dehydrogenases/reductases (SDR) family.</text>
</comment>
<dbReference type="InterPro" id="IPR009081">
    <property type="entry name" value="PP-bd_ACP"/>
</dbReference>
<dbReference type="PROSITE" id="PS00606">
    <property type="entry name" value="KS3_1"/>
    <property type="match status" value="1"/>
</dbReference>
<dbReference type="InterPro" id="IPR018201">
    <property type="entry name" value="Ketoacyl_synth_AS"/>
</dbReference>
<dbReference type="Gene3D" id="3.10.129.110">
    <property type="entry name" value="Polyketide synthase dehydratase"/>
    <property type="match status" value="1"/>
</dbReference>
<dbReference type="InterPro" id="IPR011032">
    <property type="entry name" value="GroES-like_sf"/>
</dbReference>
<gene>
    <name evidence="12" type="ORF">VR7878_03191</name>
</gene>
<keyword evidence="12" id="KW-0012">Acyltransferase</keyword>
<evidence type="ECO:0000259" key="10">
    <source>
        <dbReference type="PROSITE" id="PS52004"/>
    </source>
</evidence>
<dbReference type="SUPFAM" id="SSF53901">
    <property type="entry name" value="Thiolase-like"/>
    <property type="match status" value="1"/>
</dbReference>
<dbReference type="SUPFAM" id="SSF50129">
    <property type="entry name" value="GroES-like"/>
    <property type="match status" value="1"/>
</dbReference>
<comment type="function">
    <text evidence="7">Involved in production of the polyketide antibiotic thailandamide.</text>
</comment>
<feature type="domain" description="Carrier" evidence="9">
    <location>
        <begin position="2046"/>
        <end position="2124"/>
    </location>
</feature>
<dbReference type="InterPro" id="IPR016036">
    <property type="entry name" value="Malonyl_transacylase_ACP-bd"/>
</dbReference>
<evidence type="ECO:0000256" key="4">
    <source>
        <dbReference type="ARBA" id="ARBA00022553"/>
    </source>
</evidence>
<feature type="domain" description="Ketosynthase family 3 (KS3)" evidence="10">
    <location>
        <begin position="39"/>
        <end position="459"/>
    </location>
</feature>
<evidence type="ECO:0000256" key="5">
    <source>
        <dbReference type="ARBA" id="ARBA00022679"/>
    </source>
</evidence>
<dbReference type="UniPathway" id="UPA00094"/>
<dbReference type="SMART" id="SM00826">
    <property type="entry name" value="PKS_DH"/>
    <property type="match status" value="1"/>
</dbReference>
<evidence type="ECO:0000256" key="8">
    <source>
        <dbReference type="PROSITE-ProRule" id="PRU01363"/>
    </source>
</evidence>
<evidence type="ECO:0000256" key="1">
    <source>
        <dbReference type="ARBA" id="ARBA00005194"/>
    </source>
</evidence>
<dbReference type="CDD" id="cd08955">
    <property type="entry name" value="KR_2_FAS_SDR_x"/>
    <property type="match status" value="1"/>
</dbReference>
<reference evidence="13" key="1">
    <citation type="submission" date="2017-02" db="EMBL/GenBank/DDBJ databases">
        <authorList>
            <person name="Rodrigo-Torres L."/>
            <person name="Arahal R.D."/>
            <person name="Lucena T."/>
        </authorList>
    </citation>
    <scope>NUCLEOTIDE SEQUENCE [LARGE SCALE GENOMIC DNA]</scope>
    <source>
        <strain evidence="13">CECT 7878</strain>
    </source>
</reference>
<dbReference type="Gene3D" id="1.10.1200.10">
    <property type="entry name" value="ACP-like"/>
    <property type="match status" value="1"/>
</dbReference>
<dbReference type="InterPro" id="IPR020841">
    <property type="entry name" value="PKS_Beta-ketoAc_synthase_dom"/>
</dbReference>
<evidence type="ECO:0000313" key="13">
    <source>
        <dbReference type="Proteomes" id="UP000188276"/>
    </source>
</evidence>
<dbReference type="InterPro" id="IPR049552">
    <property type="entry name" value="PKS_DH_N"/>
</dbReference>
<dbReference type="CDD" id="cd00833">
    <property type="entry name" value="PKS"/>
    <property type="match status" value="1"/>
</dbReference>
<dbReference type="InterPro" id="IPR020843">
    <property type="entry name" value="ER"/>
</dbReference>
<dbReference type="Pfam" id="PF08240">
    <property type="entry name" value="ADH_N"/>
    <property type="match status" value="1"/>
</dbReference>
<dbReference type="Pfam" id="PF16197">
    <property type="entry name" value="KAsynt_C_assoc"/>
    <property type="match status" value="1"/>
</dbReference>
<dbReference type="STRING" id="1123498.VR7878_03191"/>
<keyword evidence="3" id="KW-0596">Phosphopantetheine</keyword>
<dbReference type="InterPro" id="IPR013154">
    <property type="entry name" value="ADH-like_N"/>
</dbReference>
<dbReference type="Pfam" id="PF13602">
    <property type="entry name" value="ADH_zinc_N_2"/>
    <property type="match status" value="1"/>
</dbReference>
<evidence type="ECO:0000256" key="7">
    <source>
        <dbReference type="ARBA" id="ARBA00054155"/>
    </source>
</evidence>
<dbReference type="InterPro" id="IPR020807">
    <property type="entry name" value="PKS_DH"/>
</dbReference>
<dbReference type="Pfam" id="PF00550">
    <property type="entry name" value="PP-binding"/>
    <property type="match status" value="1"/>
</dbReference>
<dbReference type="FunFam" id="3.40.50.720:FF:000209">
    <property type="entry name" value="Polyketide synthase Pks12"/>
    <property type="match status" value="1"/>
</dbReference>
<dbReference type="InterPro" id="IPR020806">
    <property type="entry name" value="PKS_PP-bd"/>
</dbReference>
<name>A0A1R4LRP7_VIBR1</name>
<dbReference type="InterPro" id="IPR049900">
    <property type="entry name" value="PKS_mFAS_DH"/>
</dbReference>
<dbReference type="InterPro" id="IPR036291">
    <property type="entry name" value="NAD(P)-bd_dom_sf"/>
</dbReference>
<dbReference type="SMART" id="SM00823">
    <property type="entry name" value="PKS_PP"/>
    <property type="match status" value="1"/>
</dbReference>
<dbReference type="SUPFAM" id="SSF55048">
    <property type="entry name" value="Probable ACP-binding domain of malonyl-CoA ACP transacylase"/>
    <property type="match status" value="1"/>
</dbReference>
<keyword evidence="5 12" id="KW-0808">Transferase</keyword>
<dbReference type="Gene3D" id="3.90.180.10">
    <property type="entry name" value="Medium-chain alcohol dehydrogenases, catalytic domain"/>
    <property type="match status" value="1"/>
</dbReference>
<feature type="domain" description="PKS/mFAS DH" evidence="11">
    <location>
        <begin position="920"/>
        <end position="1203"/>
    </location>
</feature>
<dbReference type="Gene3D" id="3.40.50.720">
    <property type="entry name" value="NAD(P)-binding Rossmann-like Domain"/>
    <property type="match status" value="3"/>
</dbReference>
<dbReference type="Pfam" id="PF14765">
    <property type="entry name" value="PS-DH"/>
    <property type="match status" value="1"/>
</dbReference>
<evidence type="ECO:0000256" key="2">
    <source>
        <dbReference type="ARBA" id="ARBA00006484"/>
    </source>
</evidence>
<dbReference type="Pfam" id="PF00109">
    <property type="entry name" value="ketoacyl-synt"/>
    <property type="match status" value="1"/>
</dbReference>
<dbReference type="EC" id="2.3.1.41" evidence="12"/>
<dbReference type="Gene3D" id="3.40.366.10">
    <property type="entry name" value="Malonyl-Coenzyme A Acyl Carrier Protein, domain 2"/>
    <property type="match status" value="1"/>
</dbReference>
<feature type="active site" description="Proton donor; for dehydratase activity" evidence="8">
    <location>
        <position position="1120"/>
    </location>
</feature>
<dbReference type="Pfam" id="PF02801">
    <property type="entry name" value="Ketoacyl-synt_C"/>
    <property type="match status" value="1"/>
</dbReference>
<dbReference type="InterPro" id="IPR042104">
    <property type="entry name" value="PKS_dehydratase_sf"/>
</dbReference>
<feature type="region of interest" description="N-terminal hotdog fold" evidence="8">
    <location>
        <begin position="920"/>
        <end position="1046"/>
    </location>
</feature>
<dbReference type="SUPFAM" id="SSF52151">
    <property type="entry name" value="FabD/lysophospholipase-like"/>
    <property type="match status" value="1"/>
</dbReference>
<dbReference type="SUPFAM" id="SSF47336">
    <property type="entry name" value="ACP-like"/>
    <property type="match status" value="1"/>
</dbReference>
<dbReference type="CDD" id="cd05195">
    <property type="entry name" value="enoyl_red"/>
    <property type="match status" value="1"/>
</dbReference>
<evidence type="ECO:0000256" key="6">
    <source>
        <dbReference type="ARBA" id="ARBA00023268"/>
    </source>
</evidence>